<evidence type="ECO:0000259" key="7">
    <source>
        <dbReference type="PROSITE" id="PS50106"/>
    </source>
</evidence>
<evidence type="ECO:0000256" key="2">
    <source>
        <dbReference type="ARBA" id="ARBA00022670"/>
    </source>
</evidence>
<evidence type="ECO:0000313" key="9">
    <source>
        <dbReference type="Proteomes" id="UP000281915"/>
    </source>
</evidence>
<feature type="signal peptide" evidence="6">
    <location>
        <begin position="1"/>
        <end position="23"/>
    </location>
</feature>
<feature type="chain" id="PRO_5018241770" evidence="6">
    <location>
        <begin position="24"/>
        <end position="499"/>
    </location>
</feature>
<dbReference type="SUPFAM" id="SSF52096">
    <property type="entry name" value="ClpP/crotonase"/>
    <property type="match status" value="1"/>
</dbReference>
<dbReference type="GO" id="GO:0006508">
    <property type="term" value="P:proteolysis"/>
    <property type="evidence" value="ECO:0007669"/>
    <property type="project" value="UniProtKB-KW"/>
</dbReference>
<keyword evidence="3 5" id="KW-0378">Hydrolase</keyword>
<dbReference type="InterPro" id="IPR036034">
    <property type="entry name" value="PDZ_sf"/>
</dbReference>
<dbReference type="NCBIfam" id="TIGR00225">
    <property type="entry name" value="prc"/>
    <property type="match status" value="1"/>
</dbReference>
<dbReference type="InterPro" id="IPR001478">
    <property type="entry name" value="PDZ"/>
</dbReference>
<evidence type="ECO:0000256" key="5">
    <source>
        <dbReference type="RuleBase" id="RU004404"/>
    </source>
</evidence>
<keyword evidence="2 5" id="KW-0645">Protease</keyword>
<dbReference type="GO" id="GO:0007165">
    <property type="term" value="P:signal transduction"/>
    <property type="evidence" value="ECO:0007669"/>
    <property type="project" value="TreeGrafter"/>
</dbReference>
<dbReference type="Pfam" id="PF17820">
    <property type="entry name" value="PDZ_6"/>
    <property type="match status" value="1"/>
</dbReference>
<keyword evidence="4 5" id="KW-0720">Serine protease</keyword>
<dbReference type="GO" id="GO:0008236">
    <property type="term" value="F:serine-type peptidase activity"/>
    <property type="evidence" value="ECO:0007669"/>
    <property type="project" value="UniProtKB-KW"/>
</dbReference>
<keyword evidence="6" id="KW-0732">Signal</keyword>
<dbReference type="SMART" id="SM00228">
    <property type="entry name" value="PDZ"/>
    <property type="match status" value="1"/>
</dbReference>
<dbReference type="Proteomes" id="UP000281915">
    <property type="component" value="Unassembled WGS sequence"/>
</dbReference>
<dbReference type="CDD" id="cd07560">
    <property type="entry name" value="Peptidase_S41_CPP"/>
    <property type="match status" value="1"/>
</dbReference>
<evidence type="ECO:0000313" key="8">
    <source>
        <dbReference type="EMBL" id="RNB86373.1"/>
    </source>
</evidence>
<evidence type="ECO:0000256" key="1">
    <source>
        <dbReference type="ARBA" id="ARBA00009179"/>
    </source>
</evidence>
<dbReference type="PROSITE" id="PS50106">
    <property type="entry name" value="PDZ"/>
    <property type="match status" value="1"/>
</dbReference>
<proteinExistence type="inferred from homology"/>
<dbReference type="GO" id="GO:0004175">
    <property type="term" value="F:endopeptidase activity"/>
    <property type="evidence" value="ECO:0007669"/>
    <property type="project" value="TreeGrafter"/>
</dbReference>
<feature type="domain" description="PDZ" evidence="7">
    <location>
        <begin position="125"/>
        <end position="208"/>
    </location>
</feature>
<name>A0A3M8DEE0_9BACL</name>
<dbReference type="AlphaFoldDB" id="A0A3M8DEE0"/>
<dbReference type="EMBL" id="RHHT01000002">
    <property type="protein sequence ID" value="RNB86373.1"/>
    <property type="molecule type" value="Genomic_DNA"/>
</dbReference>
<dbReference type="PANTHER" id="PTHR32060:SF22">
    <property type="entry name" value="CARBOXYL-TERMINAL-PROCESSING PEPTIDASE 3, CHLOROPLASTIC"/>
    <property type="match status" value="1"/>
</dbReference>
<evidence type="ECO:0000256" key="4">
    <source>
        <dbReference type="ARBA" id="ARBA00022825"/>
    </source>
</evidence>
<comment type="caution">
    <text evidence="8">The sequence shown here is derived from an EMBL/GenBank/DDBJ whole genome shotgun (WGS) entry which is preliminary data.</text>
</comment>
<accession>A0A3M8DEE0</accession>
<dbReference type="SUPFAM" id="SSF50156">
    <property type="entry name" value="PDZ domain-like"/>
    <property type="match status" value="1"/>
</dbReference>
<dbReference type="InterPro" id="IPR029045">
    <property type="entry name" value="ClpP/crotonase-like_dom_sf"/>
</dbReference>
<dbReference type="RefSeq" id="WP_122911860.1">
    <property type="nucleotide sequence ID" value="NZ_RHHT01000002.1"/>
</dbReference>
<dbReference type="PANTHER" id="PTHR32060">
    <property type="entry name" value="TAIL-SPECIFIC PROTEASE"/>
    <property type="match status" value="1"/>
</dbReference>
<evidence type="ECO:0000256" key="6">
    <source>
        <dbReference type="SAM" id="SignalP"/>
    </source>
</evidence>
<evidence type="ECO:0000256" key="3">
    <source>
        <dbReference type="ARBA" id="ARBA00022801"/>
    </source>
</evidence>
<dbReference type="GO" id="GO:0030288">
    <property type="term" value="C:outer membrane-bounded periplasmic space"/>
    <property type="evidence" value="ECO:0007669"/>
    <property type="project" value="TreeGrafter"/>
</dbReference>
<dbReference type="Pfam" id="PF03572">
    <property type="entry name" value="Peptidase_S41"/>
    <property type="match status" value="1"/>
</dbReference>
<dbReference type="SMART" id="SM00245">
    <property type="entry name" value="TSPc"/>
    <property type="match status" value="1"/>
</dbReference>
<organism evidence="8 9">
    <name type="scientific">Brevibacillus panacihumi</name>
    <dbReference type="NCBI Taxonomy" id="497735"/>
    <lineage>
        <taxon>Bacteria</taxon>
        <taxon>Bacillati</taxon>
        <taxon>Bacillota</taxon>
        <taxon>Bacilli</taxon>
        <taxon>Bacillales</taxon>
        <taxon>Paenibacillaceae</taxon>
        <taxon>Brevibacillus</taxon>
    </lineage>
</organism>
<protein>
    <submittedName>
        <fullName evidence="8">S41 family peptidase</fullName>
    </submittedName>
</protein>
<dbReference type="Gene3D" id="3.30.750.44">
    <property type="match status" value="1"/>
</dbReference>
<reference evidence="8 9" key="1">
    <citation type="submission" date="2018-10" db="EMBL/GenBank/DDBJ databases">
        <title>Phylogenomics of Brevibacillus.</title>
        <authorList>
            <person name="Dunlap C."/>
        </authorList>
    </citation>
    <scope>NUCLEOTIDE SEQUENCE [LARGE SCALE GENOMIC DNA]</scope>
    <source>
        <strain evidence="8 9">JCM 15085</strain>
    </source>
</reference>
<sequence length="499" mass="55454">MKRITQIFLTVVLFLSAALPVFANQPTFVETEEVFHHVMESHLSKPNENQLVQGALKYASTLADEEKQVKLLYSTSDSTIGDLKRRLEEWERKPGLDATTLNRWAIEGMLESLDDPHSVFFTVDELRLFQSSVENEFVGFGFRLRLQNGAFIIRDIIPESPAAASELQRGDQIIGVDDISLQEKSFEEAYAYLRGEEGSEALLTIYRASEKRELQVRLKRAMLTLPEAEGKLFDEEPIGYIRLETFGSDGAYQMRDQLAAFARTGKPLKGLILDLRDNGGGYLTAARDIASLFMEEGLLMYTTNRNGVEVETWVRNGNSIGIPVRILVNGGSASASELLAGSLRDHEIAKLVGTKTYGKGSAQQVIPLSEGDALKLTLNEYFTPKHTVVNHVGLTPDMLVEDDAAQVVEALQSLGVKRWKLGDQDGDTVVNGVSFPTVHPLFKEDEKGLQIRSAVLTHLLDLEASQEEYVLLAPYLEAHKNLSLAKEADGTFTLLYTQN</sequence>
<gene>
    <name evidence="8" type="ORF">EDM58_02155</name>
</gene>
<dbReference type="Gene3D" id="2.30.42.10">
    <property type="match status" value="1"/>
</dbReference>
<dbReference type="InterPro" id="IPR004447">
    <property type="entry name" value="Peptidase_S41A"/>
</dbReference>
<comment type="similarity">
    <text evidence="1 5">Belongs to the peptidase S41A family.</text>
</comment>
<dbReference type="Gene3D" id="3.90.226.10">
    <property type="entry name" value="2-enoyl-CoA Hydratase, Chain A, domain 1"/>
    <property type="match status" value="1"/>
</dbReference>
<dbReference type="InterPro" id="IPR005151">
    <property type="entry name" value="Tail-specific_protease"/>
</dbReference>
<dbReference type="InterPro" id="IPR041489">
    <property type="entry name" value="PDZ_6"/>
</dbReference>